<proteinExistence type="predicted"/>
<dbReference type="Proteomes" id="UP000291289">
    <property type="component" value="Unassembled WGS sequence"/>
</dbReference>
<dbReference type="Gene3D" id="2.40.100.20">
    <property type="match status" value="1"/>
</dbReference>
<evidence type="ECO:0000313" key="4">
    <source>
        <dbReference type="Proteomes" id="UP000291289"/>
    </source>
</evidence>
<dbReference type="AlphaFoldDB" id="A0A4R0R024"/>
<sequence>MFARILRNGIKVIVCLFSVVLLSACASNTINANNVTQETTNKATSQSNTTDNNSLTRIQVKIGNTVLDAELNDTQAAQEILSHMPLTLNFKDFSANFEEKIADLPFSVEVGNSSYSHDPQEGDIAYWQPDNRIVFYYGDVSEYSGIHVIGHFTTENAKDVINTQSTYDAEIKKVD</sequence>
<dbReference type="SUPFAM" id="SSF50891">
    <property type="entry name" value="Cyclophilin-like"/>
    <property type="match status" value="1"/>
</dbReference>
<dbReference type="InterPro" id="IPR041183">
    <property type="entry name" value="Cyclophilin-like"/>
</dbReference>
<reference evidence="3 4" key="1">
    <citation type="submission" date="2018-12" db="EMBL/GenBank/DDBJ databases">
        <title>Alloscrdovia theropitheci sp. nov: a novel taxon from the feces of the bleeding-herat monkey (Theropithecus geleda).</title>
        <authorList>
            <person name="Modesto M."/>
        </authorList>
    </citation>
    <scope>NUCLEOTIDE SEQUENCE [LARGE SCALE GENOMIC DNA]</scope>
    <source>
        <strain evidence="3 4">GLDI4/2</strain>
    </source>
</reference>
<evidence type="ECO:0000259" key="2">
    <source>
        <dbReference type="Pfam" id="PF18050"/>
    </source>
</evidence>
<comment type="caution">
    <text evidence="3">The sequence shown here is derived from an EMBL/GenBank/DDBJ whole genome shotgun (WGS) entry which is preliminary data.</text>
</comment>
<dbReference type="EMBL" id="RXLP01000019">
    <property type="protein sequence ID" value="TCD54326.1"/>
    <property type="molecule type" value="Genomic_DNA"/>
</dbReference>
<dbReference type="InterPro" id="IPR029000">
    <property type="entry name" value="Cyclophilin-like_dom_sf"/>
</dbReference>
<dbReference type="Pfam" id="PF18050">
    <property type="entry name" value="Cyclophil_like2"/>
    <property type="match status" value="1"/>
</dbReference>
<feature type="domain" description="Cyclophilin-like" evidence="2">
    <location>
        <begin position="61"/>
        <end position="165"/>
    </location>
</feature>
<evidence type="ECO:0000313" key="3">
    <source>
        <dbReference type="EMBL" id="TCD54326.1"/>
    </source>
</evidence>
<protein>
    <recommendedName>
        <fullName evidence="2">Cyclophilin-like domain-containing protein</fullName>
    </recommendedName>
</protein>
<feature type="signal peptide" evidence="1">
    <location>
        <begin position="1"/>
        <end position="32"/>
    </location>
</feature>
<evidence type="ECO:0000256" key="1">
    <source>
        <dbReference type="SAM" id="SignalP"/>
    </source>
</evidence>
<dbReference type="RefSeq" id="WP_131284064.1">
    <property type="nucleotide sequence ID" value="NZ_RXLP01000019.1"/>
</dbReference>
<name>A0A4R0R024_9BIFI</name>
<gene>
    <name evidence="3" type="ORF">EJ419_04635</name>
</gene>
<accession>A0A4R0R024</accession>
<keyword evidence="1" id="KW-0732">Signal</keyword>
<feature type="chain" id="PRO_5039496902" description="Cyclophilin-like domain-containing protein" evidence="1">
    <location>
        <begin position="33"/>
        <end position="175"/>
    </location>
</feature>
<keyword evidence="4" id="KW-1185">Reference proteome</keyword>
<dbReference type="PROSITE" id="PS51257">
    <property type="entry name" value="PROKAR_LIPOPROTEIN"/>
    <property type="match status" value="1"/>
</dbReference>
<organism evidence="3 4">
    <name type="scientific">Alloscardovia theropitheci</name>
    <dbReference type="NCBI Taxonomy" id="2496842"/>
    <lineage>
        <taxon>Bacteria</taxon>
        <taxon>Bacillati</taxon>
        <taxon>Actinomycetota</taxon>
        <taxon>Actinomycetes</taxon>
        <taxon>Bifidobacteriales</taxon>
        <taxon>Bifidobacteriaceae</taxon>
        <taxon>Alloscardovia</taxon>
    </lineage>
</organism>
<dbReference type="OrthoDB" id="5298378at2"/>